<dbReference type="VEuPathDB" id="TriTrypDB:TEOVI_000344500"/>
<dbReference type="InterPro" id="IPR036457">
    <property type="entry name" value="PPM-type-like_dom_sf"/>
</dbReference>
<dbReference type="InterPro" id="IPR015655">
    <property type="entry name" value="PP2C"/>
</dbReference>
<sequence>MPPKNRNRAATADSAAIASSGAKLINNPKSNSSGVKGKNNNKSAPVAAKARRQSEADDFERVLADLNRATAAVGKEREKQVKREKPRKERHEDVRALAQKPEGIDEEFSMMLRKKQQQKQFQQLIQQLLAARSPFLDAPEKEVRCEVATENPNFDVAVGEMQGWRVSMEDKHAIDVTFPSGAKDSKEGFFCVFDGHSGDGCAKKCSELIPKVSRAHMVEHTDGFMEIDFEAAYMEVDTLLEKELTDQSGCTAVTVHITPTRITCASVGDSRAVLCRNGIAVALSEDHKPDREAERARIEEAGGHVAENRVNGQLAMSRAMGDFTYKTQKERGPRQQLVIAVPDVVMVNREADDGFVVLACDGIFDVMSNDELIKAVLIRKAENKPNSVICEEICHECLAPPAEEGKYAPRPEGTDNMTIMIVDLK</sequence>
<comment type="cofactor">
    <cofactor evidence="2">
        <name>Mg(2+)</name>
        <dbReference type="ChEBI" id="CHEBI:18420"/>
    </cofactor>
</comment>
<keyword evidence="8" id="KW-0378">Hydrolase</keyword>
<dbReference type="FunFam" id="3.60.40.10:FF:000075">
    <property type="entry name" value="Protein phosphatase 2C, putative"/>
    <property type="match status" value="1"/>
</dbReference>
<dbReference type="AlphaFoldDB" id="A0A1G4IHE2"/>
<keyword evidence="9" id="KW-1185">Reference proteome</keyword>
<dbReference type="GO" id="GO:0004722">
    <property type="term" value="F:protein serine/threonine phosphatase activity"/>
    <property type="evidence" value="ECO:0007669"/>
    <property type="project" value="UniProtKB-EC"/>
</dbReference>
<feature type="compositionally biased region" description="Basic and acidic residues" evidence="6">
    <location>
        <begin position="74"/>
        <end position="95"/>
    </location>
</feature>
<dbReference type="GeneID" id="92377385"/>
<dbReference type="SMART" id="SM00332">
    <property type="entry name" value="PP2Cc"/>
    <property type="match status" value="1"/>
</dbReference>
<comment type="caution">
    <text evidence="8">The sequence shown here is derived from an EMBL/GenBank/DDBJ whole genome shotgun (WGS) entry which is preliminary data.</text>
</comment>
<evidence type="ECO:0000313" key="8">
    <source>
        <dbReference type="EMBL" id="SCU71863.1"/>
    </source>
</evidence>
<proteinExistence type="inferred from homology"/>
<evidence type="ECO:0000256" key="3">
    <source>
        <dbReference type="ARBA" id="ARBA00006702"/>
    </source>
</evidence>
<organism evidence="8 9">
    <name type="scientific">Trypanosoma equiperdum</name>
    <dbReference type="NCBI Taxonomy" id="5694"/>
    <lineage>
        <taxon>Eukaryota</taxon>
        <taxon>Discoba</taxon>
        <taxon>Euglenozoa</taxon>
        <taxon>Kinetoplastea</taxon>
        <taxon>Metakinetoplastina</taxon>
        <taxon>Trypanosomatida</taxon>
        <taxon>Trypanosomatidae</taxon>
        <taxon>Trypanosoma</taxon>
    </lineage>
</organism>
<dbReference type="PANTHER" id="PTHR13832">
    <property type="entry name" value="PROTEIN PHOSPHATASE 2C"/>
    <property type="match status" value="1"/>
</dbReference>
<gene>
    <name evidence="8" type="ORF">TEOVI_000344500</name>
</gene>
<dbReference type="InterPro" id="IPR001932">
    <property type="entry name" value="PPM-type_phosphatase-like_dom"/>
</dbReference>
<evidence type="ECO:0000313" key="9">
    <source>
        <dbReference type="Proteomes" id="UP000195570"/>
    </source>
</evidence>
<evidence type="ECO:0000256" key="6">
    <source>
        <dbReference type="SAM" id="MobiDB-lite"/>
    </source>
</evidence>
<dbReference type="CDD" id="cd00143">
    <property type="entry name" value="PP2Cc"/>
    <property type="match status" value="1"/>
</dbReference>
<dbReference type="EMBL" id="CZPT02001745">
    <property type="protein sequence ID" value="SCU71863.1"/>
    <property type="molecule type" value="Genomic_DNA"/>
</dbReference>
<keyword evidence="5" id="KW-0464">Manganese</keyword>
<feature type="domain" description="PPM-type phosphatase" evidence="7">
    <location>
        <begin position="155"/>
        <end position="424"/>
    </location>
</feature>
<dbReference type="PANTHER" id="PTHR13832:SF565">
    <property type="entry name" value="AT28366P-RELATED"/>
    <property type="match status" value="1"/>
</dbReference>
<protein>
    <recommendedName>
        <fullName evidence="4">protein-serine/threonine phosphatase</fullName>
        <ecNumber evidence="4">3.1.3.16</ecNumber>
    </recommendedName>
</protein>
<evidence type="ECO:0000256" key="2">
    <source>
        <dbReference type="ARBA" id="ARBA00001946"/>
    </source>
</evidence>
<accession>A0A1G4IHE2</accession>
<reference evidence="8" key="1">
    <citation type="submission" date="2016-09" db="EMBL/GenBank/DDBJ databases">
        <authorList>
            <person name="Hebert L."/>
            <person name="Moumen B."/>
        </authorList>
    </citation>
    <scope>NUCLEOTIDE SEQUENCE [LARGE SCALE GENOMIC DNA]</scope>
    <source>
        <strain evidence="8">OVI</strain>
    </source>
</reference>
<dbReference type="Pfam" id="PF00481">
    <property type="entry name" value="PP2C"/>
    <property type="match status" value="1"/>
</dbReference>
<evidence type="ECO:0000256" key="1">
    <source>
        <dbReference type="ARBA" id="ARBA00001936"/>
    </source>
</evidence>
<feature type="compositionally biased region" description="Basic and acidic residues" evidence="6">
    <location>
        <begin position="52"/>
        <end position="63"/>
    </location>
</feature>
<dbReference type="SUPFAM" id="SSF81606">
    <property type="entry name" value="PP2C-like"/>
    <property type="match status" value="1"/>
</dbReference>
<comment type="similarity">
    <text evidence="3">Belongs to the PP2C family.</text>
</comment>
<dbReference type="RefSeq" id="XP_067082450.1">
    <property type="nucleotide sequence ID" value="XM_067226349.1"/>
</dbReference>
<dbReference type="Gene3D" id="3.60.40.10">
    <property type="entry name" value="PPM-type phosphatase domain"/>
    <property type="match status" value="1"/>
</dbReference>
<dbReference type="Proteomes" id="UP000195570">
    <property type="component" value="Unassembled WGS sequence"/>
</dbReference>
<name>A0A1G4IHE2_TRYEQ</name>
<evidence type="ECO:0000259" key="7">
    <source>
        <dbReference type="PROSITE" id="PS51746"/>
    </source>
</evidence>
<comment type="cofactor">
    <cofactor evidence="1">
        <name>Mn(2+)</name>
        <dbReference type="ChEBI" id="CHEBI:29035"/>
    </cofactor>
</comment>
<feature type="region of interest" description="Disordered" evidence="6">
    <location>
        <begin position="1"/>
        <end position="95"/>
    </location>
</feature>
<dbReference type="EC" id="3.1.3.16" evidence="4"/>
<evidence type="ECO:0000256" key="4">
    <source>
        <dbReference type="ARBA" id="ARBA00013081"/>
    </source>
</evidence>
<evidence type="ECO:0000256" key="5">
    <source>
        <dbReference type="ARBA" id="ARBA00023211"/>
    </source>
</evidence>
<dbReference type="PROSITE" id="PS51746">
    <property type="entry name" value="PPM_2"/>
    <property type="match status" value="1"/>
</dbReference>
<feature type="compositionally biased region" description="Low complexity" evidence="6">
    <location>
        <begin position="9"/>
        <end position="43"/>
    </location>
</feature>